<dbReference type="Pfam" id="PF09084">
    <property type="entry name" value="NMT1"/>
    <property type="match status" value="1"/>
</dbReference>
<keyword evidence="6" id="KW-0479">Metal-binding</keyword>
<protein>
    <recommendedName>
        <fullName evidence="10">Thiamine pyrimidine synthase</fullName>
    </recommendedName>
</protein>
<keyword evidence="8" id="KW-0784">Thiamine biosynthesis</keyword>
<dbReference type="EMBL" id="BMHY01000002">
    <property type="protein sequence ID" value="GGG61999.1"/>
    <property type="molecule type" value="Genomic_DNA"/>
</dbReference>
<evidence type="ECO:0000256" key="9">
    <source>
        <dbReference type="ARBA" id="ARBA00023004"/>
    </source>
</evidence>
<comment type="caution">
    <text evidence="14">The sequence shown here is derived from an EMBL/GenBank/DDBJ whole genome shotgun (WGS) entry which is preliminary data.</text>
</comment>
<keyword evidence="5" id="KW-0808">Transferase</keyword>
<dbReference type="RefSeq" id="WP_188888259.1">
    <property type="nucleotide sequence ID" value="NZ_BMHY01000002.1"/>
</dbReference>
<evidence type="ECO:0000256" key="1">
    <source>
        <dbReference type="ARBA" id="ARBA00003469"/>
    </source>
</evidence>
<evidence type="ECO:0000256" key="4">
    <source>
        <dbReference type="ARBA" id="ARBA00011738"/>
    </source>
</evidence>
<evidence type="ECO:0000256" key="10">
    <source>
        <dbReference type="ARBA" id="ARBA00033171"/>
    </source>
</evidence>
<dbReference type="SUPFAM" id="SSF53850">
    <property type="entry name" value="Periplasmic binding protein-like II"/>
    <property type="match status" value="1"/>
</dbReference>
<keyword evidence="7" id="KW-0663">Pyridoxal phosphate</keyword>
<evidence type="ECO:0000313" key="14">
    <source>
        <dbReference type="EMBL" id="GGG61999.1"/>
    </source>
</evidence>
<evidence type="ECO:0000256" key="8">
    <source>
        <dbReference type="ARBA" id="ARBA00022977"/>
    </source>
</evidence>
<evidence type="ECO:0000256" key="2">
    <source>
        <dbReference type="ARBA" id="ARBA00004948"/>
    </source>
</evidence>
<comment type="catalytic activity">
    <reaction evidence="11">
        <text>N(6)-(pyridoxal phosphate)-L-lysyl-[4-amino-5-hydroxymethyl-2-methylpyrimidine phosphate synthase] + L-histidyl-[4-amino-5-hydroxymethyl-2-methylpyrimidine phosphate synthase] + 2 Fe(3+) + 4 H2O = L-lysyl-[4-amino-5-hydroxymethyl-2-methylpyrimidine phosphate synthase] + (2S)-2-amino-5-hydroxy-4-oxopentanoyl-[4-amino-5-hydroxymethyl-2-methylpyrimidine phosphate synthase] + 4-amino-2-methyl-5-(phosphooxymethyl)pyrimidine + 3-oxopropanoate + 2 Fe(2+) + 2 H(+)</text>
        <dbReference type="Rhea" id="RHEA:65756"/>
        <dbReference type="Rhea" id="RHEA-COMP:16892"/>
        <dbReference type="Rhea" id="RHEA-COMP:16893"/>
        <dbReference type="Rhea" id="RHEA-COMP:16894"/>
        <dbReference type="Rhea" id="RHEA-COMP:16895"/>
        <dbReference type="ChEBI" id="CHEBI:15377"/>
        <dbReference type="ChEBI" id="CHEBI:15378"/>
        <dbReference type="ChEBI" id="CHEBI:29033"/>
        <dbReference type="ChEBI" id="CHEBI:29034"/>
        <dbReference type="ChEBI" id="CHEBI:29969"/>
        <dbReference type="ChEBI" id="CHEBI:29979"/>
        <dbReference type="ChEBI" id="CHEBI:33190"/>
        <dbReference type="ChEBI" id="CHEBI:58354"/>
        <dbReference type="ChEBI" id="CHEBI:143915"/>
        <dbReference type="ChEBI" id="CHEBI:157692"/>
    </reaction>
    <physiologicalReaction direction="left-to-right" evidence="11">
        <dbReference type="Rhea" id="RHEA:65757"/>
    </physiologicalReaction>
</comment>
<gene>
    <name evidence="14" type="ORF">GCM10010918_14520</name>
</gene>
<name>A0A917GYN8_9BACL</name>
<evidence type="ECO:0000256" key="5">
    <source>
        <dbReference type="ARBA" id="ARBA00022679"/>
    </source>
</evidence>
<dbReference type="Gene3D" id="3.40.190.10">
    <property type="entry name" value="Periplasmic binding protein-like II"/>
    <property type="match status" value="2"/>
</dbReference>
<evidence type="ECO:0000256" key="12">
    <source>
        <dbReference type="SAM" id="SignalP"/>
    </source>
</evidence>
<comment type="similarity">
    <text evidence="3">Belongs to the NMT1/THI5 family.</text>
</comment>
<dbReference type="GO" id="GO:0009228">
    <property type="term" value="P:thiamine biosynthetic process"/>
    <property type="evidence" value="ECO:0007669"/>
    <property type="project" value="UniProtKB-KW"/>
</dbReference>
<evidence type="ECO:0000313" key="15">
    <source>
        <dbReference type="Proteomes" id="UP000600247"/>
    </source>
</evidence>
<organism evidence="14 15">
    <name type="scientific">Paenibacillus radicis</name>
    <name type="common">ex Gao et al. 2016</name>
    <dbReference type="NCBI Taxonomy" id="1737354"/>
    <lineage>
        <taxon>Bacteria</taxon>
        <taxon>Bacillati</taxon>
        <taxon>Bacillota</taxon>
        <taxon>Bacilli</taxon>
        <taxon>Bacillales</taxon>
        <taxon>Paenibacillaceae</taxon>
        <taxon>Paenibacillus</taxon>
    </lineage>
</organism>
<evidence type="ECO:0000256" key="11">
    <source>
        <dbReference type="ARBA" id="ARBA00048179"/>
    </source>
</evidence>
<dbReference type="Proteomes" id="UP000600247">
    <property type="component" value="Unassembled WGS sequence"/>
</dbReference>
<comment type="pathway">
    <text evidence="2">Cofactor biosynthesis; thiamine diphosphate biosynthesis.</text>
</comment>
<dbReference type="PANTHER" id="PTHR31528:SF1">
    <property type="entry name" value="4-AMINO-5-HYDROXYMETHYL-2-METHYLPYRIMIDINE PHOSPHATE SYNTHASE THI11-RELATED"/>
    <property type="match status" value="1"/>
</dbReference>
<proteinExistence type="inferred from homology"/>
<accession>A0A917GYN8</accession>
<dbReference type="GO" id="GO:0046872">
    <property type="term" value="F:metal ion binding"/>
    <property type="evidence" value="ECO:0007669"/>
    <property type="project" value="UniProtKB-KW"/>
</dbReference>
<feature type="domain" description="SsuA/THI5-like" evidence="13">
    <location>
        <begin position="80"/>
        <end position="282"/>
    </location>
</feature>
<dbReference type="InterPro" id="IPR015168">
    <property type="entry name" value="SsuA/THI5"/>
</dbReference>
<dbReference type="AlphaFoldDB" id="A0A917GYN8"/>
<reference evidence="14 15" key="1">
    <citation type="journal article" date="2014" name="Int. J. Syst. Evol. Microbiol.">
        <title>Complete genome sequence of Corynebacterium casei LMG S-19264T (=DSM 44701T), isolated from a smear-ripened cheese.</title>
        <authorList>
            <consortium name="US DOE Joint Genome Institute (JGI-PGF)"/>
            <person name="Walter F."/>
            <person name="Albersmeier A."/>
            <person name="Kalinowski J."/>
            <person name="Ruckert C."/>
        </authorList>
    </citation>
    <scope>NUCLEOTIDE SEQUENCE [LARGE SCALE GENOMIC DNA]</scope>
    <source>
        <strain evidence="14 15">CGMCC 1.15286</strain>
    </source>
</reference>
<evidence type="ECO:0000256" key="7">
    <source>
        <dbReference type="ARBA" id="ARBA00022898"/>
    </source>
</evidence>
<evidence type="ECO:0000259" key="13">
    <source>
        <dbReference type="Pfam" id="PF09084"/>
    </source>
</evidence>
<dbReference type="GO" id="GO:0016740">
    <property type="term" value="F:transferase activity"/>
    <property type="evidence" value="ECO:0007669"/>
    <property type="project" value="UniProtKB-KW"/>
</dbReference>
<comment type="function">
    <text evidence="1">Responsible for the formation of the pyrimidine heterocycle in the thiamine biosynthesis pathway. Catalyzes the formation of hydroxymethylpyrimidine phosphate (HMP-P) from histidine and pyridoxal phosphate (PLP). The protein uses PLP and the active site histidine to form HMP-P, generating an inactive enzyme. The enzyme can only undergo a single turnover, which suggests it is a suicide enzyme.</text>
</comment>
<evidence type="ECO:0000256" key="6">
    <source>
        <dbReference type="ARBA" id="ARBA00022723"/>
    </source>
</evidence>
<comment type="subunit">
    <text evidence="4">Homodimer.</text>
</comment>
<keyword evidence="15" id="KW-1185">Reference proteome</keyword>
<evidence type="ECO:0000256" key="3">
    <source>
        <dbReference type="ARBA" id="ARBA00009406"/>
    </source>
</evidence>
<feature type="signal peptide" evidence="12">
    <location>
        <begin position="1"/>
        <end position="18"/>
    </location>
</feature>
<keyword evidence="12" id="KW-0732">Signal</keyword>
<dbReference type="PROSITE" id="PS51257">
    <property type="entry name" value="PROKAR_LIPOPROTEIN"/>
    <property type="match status" value="1"/>
</dbReference>
<dbReference type="InterPro" id="IPR027939">
    <property type="entry name" value="NMT1/THI5"/>
</dbReference>
<sequence length="368" mass="39266">MKRKISWMLLIACLLVVAAGCGQNKDAPAASPTADAGTNDGGDGASIDWEARKAENKKAGKITYVTGYYYAASPPDIEAVMADELGYFKELGLDVEIMPGLDSEGMKFLAAGQAQLASAGVPSLVIQSVANGAPIKGVATFGATGTSAIMVMDDSDIKEPKDLEGKTLGFHGALPANISAMFEKSGVDPLKVKGVSVGYDPTVLSQGKVDALTVYKSNEPYIMEQAGKKVRLIDPGQFGAETSFGVIAANNDFAKKHPGAVEDFLRAVSKAHDYAVANPDEALKVLQGRSQSTYDLKAETNRWAVEREIVETSRLKGKGVAVQTSEQWQREINMLFASKVISKTISANDVMDNLFIESIYNGETLIWP</sequence>
<keyword evidence="9" id="KW-0408">Iron</keyword>
<feature type="chain" id="PRO_5039171693" description="Thiamine pyrimidine synthase" evidence="12">
    <location>
        <begin position="19"/>
        <end position="368"/>
    </location>
</feature>
<dbReference type="PANTHER" id="PTHR31528">
    <property type="entry name" value="4-AMINO-5-HYDROXYMETHYL-2-METHYLPYRIMIDINE PHOSPHATE SYNTHASE THI11-RELATED"/>
    <property type="match status" value="1"/>
</dbReference>